<dbReference type="GO" id="GO:0016787">
    <property type="term" value="F:hydrolase activity"/>
    <property type="evidence" value="ECO:0007669"/>
    <property type="project" value="UniProtKB-KW"/>
</dbReference>
<dbReference type="InterPro" id="IPR050570">
    <property type="entry name" value="Cell_wall_metabolism_enzyme"/>
</dbReference>
<dbReference type="Proteomes" id="UP001597180">
    <property type="component" value="Unassembled WGS sequence"/>
</dbReference>
<evidence type="ECO:0000313" key="7">
    <source>
        <dbReference type="EMBL" id="MFD1218619.1"/>
    </source>
</evidence>
<dbReference type="RefSeq" id="WP_225948640.1">
    <property type="nucleotide sequence ID" value="NZ_BAABJG010000047.1"/>
</dbReference>
<protein>
    <submittedName>
        <fullName evidence="7">Murein hydrolase activator EnvC family protein</fullName>
    </submittedName>
</protein>
<dbReference type="PANTHER" id="PTHR21666:SF289">
    <property type="entry name" value="L-ALA--D-GLU ENDOPEPTIDASE"/>
    <property type="match status" value="1"/>
</dbReference>
<dbReference type="EMBL" id="JBHTLU010000003">
    <property type="protein sequence ID" value="MFD1218619.1"/>
    <property type="molecule type" value="Genomic_DNA"/>
</dbReference>
<sequence>MKKSVLSLVVTAGMASTLLVPQLSFALSESQKIQQQLDQLKKQQNSTQQKATETQQEISKVQQDKQQVEAEVKSIIKQIEDENLKLNKLNEQIADTKDKLTENSKLLDELKAQIEARDVLLKSRLRLMYMNGVVSYADVLLSSTSFGDFLDRMNALRAIVNQDKEILQANQRDREAKEVKQNQIEQEFKQVSDLYSQSAAIKASLVAKEKDKEVKIASLSKKEKELEDISEDQEQQLLQYARKSAALAEQKRKAAAAEAAKAAADAAAKAKASGNSGSSGGGGSTASAAPTSTSGGKFGYPLAKVAPMTSDFGYRSDPFTGAKKLHKGIDLGAPNGTDILAAAEGEVIVASWWSGYGNTVIIDHGNGYWTLYGHIRNGGTVVEKGDHVKRGQKIAEVGSTGESTGNHLHFEVRINEDPVDPKPYLK</sequence>
<dbReference type="CDD" id="cd12797">
    <property type="entry name" value="M23_peptidase"/>
    <property type="match status" value="1"/>
</dbReference>
<keyword evidence="2" id="KW-0175">Coiled coil</keyword>
<evidence type="ECO:0000256" key="3">
    <source>
        <dbReference type="SAM" id="MobiDB-lite"/>
    </source>
</evidence>
<dbReference type="SUPFAM" id="SSF51261">
    <property type="entry name" value="Duplicated hybrid motif"/>
    <property type="match status" value="1"/>
</dbReference>
<feature type="signal peptide" evidence="4">
    <location>
        <begin position="1"/>
        <end position="26"/>
    </location>
</feature>
<evidence type="ECO:0000256" key="4">
    <source>
        <dbReference type="SAM" id="SignalP"/>
    </source>
</evidence>
<organism evidence="7 8">
    <name type="scientific">Paenibacillus vulneris</name>
    <dbReference type="NCBI Taxonomy" id="1133364"/>
    <lineage>
        <taxon>Bacteria</taxon>
        <taxon>Bacillati</taxon>
        <taxon>Bacillota</taxon>
        <taxon>Bacilli</taxon>
        <taxon>Bacillales</taxon>
        <taxon>Paenibacillaceae</taxon>
        <taxon>Paenibacillus</taxon>
    </lineage>
</organism>
<name>A0ABW3UE93_9BACL</name>
<dbReference type="InterPro" id="IPR011055">
    <property type="entry name" value="Dup_hybrid_motif"/>
</dbReference>
<evidence type="ECO:0000256" key="1">
    <source>
        <dbReference type="ARBA" id="ARBA00022729"/>
    </source>
</evidence>
<keyword evidence="1 4" id="KW-0732">Signal</keyword>
<feature type="coiled-coil region" evidence="2">
    <location>
        <begin position="216"/>
        <end position="267"/>
    </location>
</feature>
<feature type="domain" description="Peptidoglycan hydrolase PcsB coiled-coil" evidence="6">
    <location>
        <begin position="108"/>
        <end position="179"/>
    </location>
</feature>
<feature type="domain" description="M23ase beta-sheet core" evidence="5">
    <location>
        <begin position="325"/>
        <end position="421"/>
    </location>
</feature>
<gene>
    <name evidence="7" type="ORF">ACFQ4B_00680</name>
</gene>
<keyword evidence="7" id="KW-0378">Hydrolase</keyword>
<feature type="coiled-coil region" evidence="2">
    <location>
        <begin position="23"/>
        <end position="117"/>
    </location>
</feature>
<dbReference type="Pfam" id="PF01551">
    <property type="entry name" value="Peptidase_M23"/>
    <property type="match status" value="1"/>
</dbReference>
<dbReference type="Pfam" id="PF24568">
    <property type="entry name" value="CC_PcsB"/>
    <property type="match status" value="1"/>
</dbReference>
<comment type="caution">
    <text evidence="7">The sequence shown here is derived from an EMBL/GenBank/DDBJ whole genome shotgun (WGS) entry which is preliminary data.</text>
</comment>
<dbReference type="InterPro" id="IPR057309">
    <property type="entry name" value="PcsB_CC"/>
</dbReference>
<reference evidence="8" key="1">
    <citation type="journal article" date="2019" name="Int. J. Syst. Evol. Microbiol.">
        <title>The Global Catalogue of Microorganisms (GCM) 10K type strain sequencing project: providing services to taxonomists for standard genome sequencing and annotation.</title>
        <authorList>
            <consortium name="The Broad Institute Genomics Platform"/>
            <consortium name="The Broad Institute Genome Sequencing Center for Infectious Disease"/>
            <person name="Wu L."/>
            <person name="Ma J."/>
        </authorList>
    </citation>
    <scope>NUCLEOTIDE SEQUENCE [LARGE SCALE GENOMIC DNA]</scope>
    <source>
        <strain evidence="8">CCUG 53270</strain>
    </source>
</reference>
<dbReference type="Gene3D" id="6.10.250.3150">
    <property type="match status" value="1"/>
</dbReference>
<dbReference type="PANTHER" id="PTHR21666">
    <property type="entry name" value="PEPTIDASE-RELATED"/>
    <property type="match status" value="1"/>
</dbReference>
<feature type="chain" id="PRO_5045221876" evidence="4">
    <location>
        <begin position="27"/>
        <end position="426"/>
    </location>
</feature>
<evidence type="ECO:0000256" key="2">
    <source>
        <dbReference type="SAM" id="Coils"/>
    </source>
</evidence>
<feature type="region of interest" description="Disordered" evidence="3">
    <location>
        <begin position="271"/>
        <end position="292"/>
    </location>
</feature>
<keyword evidence="8" id="KW-1185">Reference proteome</keyword>
<evidence type="ECO:0000259" key="6">
    <source>
        <dbReference type="Pfam" id="PF24568"/>
    </source>
</evidence>
<evidence type="ECO:0000259" key="5">
    <source>
        <dbReference type="Pfam" id="PF01551"/>
    </source>
</evidence>
<evidence type="ECO:0000313" key="8">
    <source>
        <dbReference type="Proteomes" id="UP001597180"/>
    </source>
</evidence>
<proteinExistence type="predicted"/>
<dbReference type="InterPro" id="IPR016047">
    <property type="entry name" value="M23ase_b-sheet_dom"/>
</dbReference>
<accession>A0ABW3UE93</accession>
<dbReference type="Gene3D" id="2.70.70.10">
    <property type="entry name" value="Glucose Permease (Domain IIA)"/>
    <property type="match status" value="1"/>
</dbReference>